<feature type="signal peptide" evidence="2">
    <location>
        <begin position="1"/>
        <end position="18"/>
    </location>
</feature>
<proteinExistence type="predicted"/>
<dbReference type="GO" id="GO:0030170">
    <property type="term" value="F:pyridoxal phosphate binding"/>
    <property type="evidence" value="ECO:0007669"/>
    <property type="project" value="InterPro"/>
</dbReference>
<feature type="chain" id="PRO_5041246054" description="Aminotransferase class I/classII large domain-containing protein" evidence="2">
    <location>
        <begin position="19"/>
        <end position="303"/>
    </location>
</feature>
<dbReference type="EMBL" id="JAPDFR010000003">
    <property type="protein sequence ID" value="KAK0387752.1"/>
    <property type="molecule type" value="Genomic_DNA"/>
</dbReference>
<keyword evidence="2" id="KW-0732">Signal</keyword>
<dbReference type="InterPro" id="IPR015422">
    <property type="entry name" value="PyrdxlP-dep_Trfase_small"/>
</dbReference>
<dbReference type="Gene3D" id="3.90.1150.10">
    <property type="entry name" value="Aspartate Aminotransferase, domain 1"/>
    <property type="match status" value="1"/>
</dbReference>
<dbReference type="SUPFAM" id="SSF53383">
    <property type="entry name" value="PLP-dependent transferases"/>
    <property type="match status" value="1"/>
</dbReference>
<accession>A0AA39L883</accession>
<evidence type="ECO:0000256" key="1">
    <source>
        <dbReference type="ARBA" id="ARBA00022898"/>
    </source>
</evidence>
<dbReference type="Gene3D" id="3.40.640.10">
    <property type="entry name" value="Type I PLP-dependent aspartate aminotransferase-like (Major domain)"/>
    <property type="match status" value="1"/>
</dbReference>
<dbReference type="Pfam" id="PF00155">
    <property type="entry name" value="Aminotran_1_2"/>
    <property type="match status" value="2"/>
</dbReference>
<evidence type="ECO:0000259" key="3">
    <source>
        <dbReference type="Pfam" id="PF00155"/>
    </source>
</evidence>
<comment type="caution">
    <text evidence="4">The sequence shown here is derived from an EMBL/GenBank/DDBJ whole genome shotgun (WGS) entry which is preliminary data.</text>
</comment>
<dbReference type="PANTHER" id="PTHR43795:SF39">
    <property type="entry name" value="AMINOTRANSFERASE CLASS I_CLASSII DOMAIN-CONTAINING PROTEIN"/>
    <property type="match status" value="1"/>
</dbReference>
<name>A0AA39L883_SARSR</name>
<feature type="domain" description="Aminotransferase class I/classII large" evidence="3">
    <location>
        <begin position="142"/>
        <end position="285"/>
    </location>
</feature>
<keyword evidence="1" id="KW-0663">Pyridoxal phosphate</keyword>
<evidence type="ECO:0000313" key="5">
    <source>
        <dbReference type="Proteomes" id="UP001175261"/>
    </source>
</evidence>
<sequence length="303" mass="33213">MPCWTSMWLERLIDLAYASGVGGCSTTRKHIAQLLNDHFSPSRPVDPSHIVLAAGGSFALTALIDQICDPGDAILIAAPYWAGLDIAISIHSRASVIPVHIPLDKFFQPESVVYYEEALLRSAPARVKGVLICNPHNPLGHLSKDFGCNGIRVTNTALQMSAALSVHSQVSTLSTFIASNVLLNPEVVDEVVSHGGLRCRESYEIVRSFLEARMMDFIPVHYGVFVFARLANLSGTDEEAELQRCLKQRGVSVSTGTSYHFAQPGWFRICYGMPRAELQKGLERLDKGVNDYLQRSVSAQGDN</sequence>
<dbReference type="Proteomes" id="UP001175261">
    <property type="component" value="Unassembled WGS sequence"/>
</dbReference>
<organism evidence="4 5">
    <name type="scientific">Sarocladium strictum</name>
    <name type="common">Black bundle disease fungus</name>
    <name type="synonym">Acremonium strictum</name>
    <dbReference type="NCBI Taxonomy" id="5046"/>
    <lineage>
        <taxon>Eukaryota</taxon>
        <taxon>Fungi</taxon>
        <taxon>Dikarya</taxon>
        <taxon>Ascomycota</taxon>
        <taxon>Pezizomycotina</taxon>
        <taxon>Sordariomycetes</taxon>
        <taxon>Hypocreomycetidae</taxon>
        <taxon>Hypocreales</taxon>
        <taxon>Sarocladiaceae</taxon>
        <taxon>Sarocladium</taxon>
    </lineage>
</organism>
<dbReference type="InterPro" id="IPR015421">
    <property type="entry name" value="PyrdxlP-dep_Trfase_major"/>
</dbReference>
<protein>
    <recommendedName>
        <fullName evidence="3">Aminotransferase class I/classII large domain-containing protein</fullName>
    </recommendedName>
</protein>
<dbReference type="GO" id="GO:0008483">
    <property type="term" value="F:transaminase activity"/>
    <property type="evidence" value="ECO:0007669"/>
    <property type="project" value="TreeGrafter"/>
</dbReference>
<keyword evidence="5" id="KW-1185">Reference proteome</keyword>
<evidence type="ECO:0000313" key="4">
    <source>
        <dbReference type="EMBL" id="KAK0387752.1"/>
    </source>
</evidence>
<dbReference type="InterPro" id="IPR004839">
    <property type="entry name" value="Aminotransferase_I/II_large"/>
</dbReference>
<dbReference type="PANTHER" id="PTHR43795">
    <property type="entry name" value="BIFUNCTIONAL ASPARTATE AMINOTRANSFERASE AND GLUTAMATE/ASPARTATE-PREPHENATE AMINOTRANSFERASE-RELATED"/>
    <property type="match status" value="1"/>
</dbReference>
<dbReference type="CDD" id="cd00609">
    <property type="entry name" value="AAT_like"/>
    <property type="match status" value="1"/>
</dbReference>
<evidence type="ECO:0000256" key="2">
    <source>
        <dbReference type="SAM" id="SignalP"/>
    </source>
</evidence>
<dbReference type="InterPro" id="IPR050478">
    <property type="entry name" value="Ethylene_sulfur-biosynth"/>
</dbReference>
<dbReference type="GO" id="GO:0006520">
    <property type="term" value="P:amino acid metabolic process"/>
    <property type="evidence" value="ECO:0007669"/>
    <property type="project" value="TreeGrafter"/>
</dbReference>
<reference evidence="4" key="1">
    <citation type="submission" date="2022-10" db="EMBL/GenBank/DDBJ databases">
        <title>Determination and structural analysis of whole genome sequence of Sarocladium strictum F4-1.</title>
        <authorList>
            <person name="Hu L."/>
            <person name="Jiang Y."/>
        </authorList>
    </citation>
    <scope>NUCLEOTIDE SEQUENCE</scope>
    <source>
        <strain evidence="4">F4-1</strain>
    </source>
</reference>
<feature type="domain" description="Aminotransferase class I/classII large" evidence="3">
    <location>
        <begin position="27"/>
        <end position="141"/>
    </location>
</feature>
<dbReference type="AlphaFoldDB" id="A0AA39L883"/>
<gene>
    <name evidence="4" type="ORF">NLU13_3997</name>
</gene>
<dbReference type="InterPro" id="IPR015424">
    <property type="entry name" value="PyrdxlP-dep_Trfase"/>
</dbReference>